<evidence type="ECO:0000259" key="10">
    <source>
        <dbReference type="PROSITE" id="PS50893"/>
    </source>
</evidence>
<evidence type="ECO:0000256" key="6">
    <source>
        <dbReference type="ARBA" id="ARBA00022741"/>
    </source>
</evidence>
<evidence type="ECO:0000256" key="3">
    <source>
        <dbReference type="ARBA" id="ARBA00022448"/>
    </source>
</evidence>
<reference evidence="11 12" key="1">
    <citation type="journal article" date="2008" name="Int. J. Syst. Evol. Microbiol.">
        <title>Luteimonas marina sp. nov., isolated from seawater.</title>
        <authorList>
            <person name="Baik K.S."/>
            <person name="Park S.C."/>
            <person name="Kim M.S."/>
            <person name="Kim E.M."/>
            <person name="Park C."/>
            <person name="Chun J."/>
            <person name="Seong C.N."/>
        </authorList>
    </citation>
    <scope>NUCLEOTIDE SEQUENCE [LARGE SCALE GENOMIC DNA]</scope>
    <source>
        <strain evidence="11 12">FR1330</strain>
    </source>
</reference>
<organism evidence="11 12">
    <name type="scientific">Luteimonas marina</name>
    <dbReference type="NCBI Taxonomy" id="488485"/>
    <lineage>
        <taxon>Bacteria</taxon>
        <taxon>Pseudomonadati</taxon>
        <taxon>Pseudomonadota</taxon>
        <taxon>Gammaproteobacteria</taxon>
        <taxon>Lysobacterales</taxon>
        <taxon>Lysobacteraceae</taxon>
        <taxon>Luteimonas</taxon>
    </lineage>
</organism>
<dbReference type="Proteomes" id="UP000319980">
    <property type="component" value="Unassembled WGS sequence"/>
</dbReference>
<evidence type="ECO:0000256" key="1">
    <source>
        <dbReference type="ARBA" id="ARBA00004417"/>
    </source>
</evidence>
<dbReference type="InterPro" id="IPR003439">
    <property type="entry name" value="ABC_transporter-like_ATP-bd"/>
</dbReference>
<dbReference type="InterPro" id="IPR017871">
    <property type="entry name" value="ABC_transporter-like_CS"/>
</dbReference>
<keyword evidence="5" id="KW-0997">Cell inner membrane</keyword>
<dbReference type="Pfam" id="PF08352">
    <property type="entry name" value="oligo_HPY"/>
    <property type="match status" value="2"/>
</dbReference>
<dbReference type="SUPFAM" id="SSF52540">
    <property type="entry name" value="P-loop containing nucleoside triphosphate hydrolases"/>
    <property type="match status" value="2"/>
</dbReference>
<dbReference type="PANTHER" id="PTHR43297">
    <property type="entry name" value="OLIGOPEPTIDE TRANSPORT ATP-BINDING PROTEIN APPD"/>
    <property type="match status" value="1"/>
</dbReference>
<dbReference type="InterPro" id="IPR050388">
    <property type="entry name" value="ABC_Ni/Peptide_Import"/>
</dbReference>
<dbReference type="NCBIfam" id="NF007739">
    <property type="entry name" value="PRK10419.1"/>
    <property type="match status" value="2"/>
</dbReference>
<sequence>MAAETPSPTVVPEARPLLVVDGLCVSVRQPDRTRRPVVQDVSFAVAPGRVTSLVGESGSGKTMIGRAALQLLPQVAGVDAGKILLAGENLLDASPAAMRRVRGRAIGMVFQEPMVSLNPALTVGVQMTEALKLHFGLDEARARERCLAMLERVRIADPRACLRAYPHQFSGGMRQRIMLASVLVMGPKLLIADEPTTALDAIIQKEVMDIMISLTRELGTSVLLVSHDLGMVCNYADEVVLLRQGRIMEAGPTRRVLLEPRHPYARDLLDSMPIRGLCAVDRPADGPLVEVSALQVEFAQRAKMPWRRAPVFKAVDGVDLVVRCGETVALVGESGSGKTTLGRALVRLNRGSGGSIRFDGRDVAALRGRELIDYRLQTQMVFQDPFSSLDPRMRLTDIVAQGLRHMAGMRHPERLVRARAMLAEVGLPDDFGDRFPHELSGGQRQRVCIARAIVARPRFLVADEPVAALDVTTQKQVLLLLAGLQAKFGFSCLFISHDLSVVEQVADRVVVMYRGLILEEGPRTAIYDDPRHPYTLRLLQATPRLARAEAGGYRLRTQIGSSSPAPEGWAYFNHGSVMAAPLSQGRPVMVEVESDHRVACVRV</sequence>
<dbReference type="SMART" id="SM00382">
    <property type="entry name" value="AAA"/>
    <property type="match status" value="2"/>
</dbReference>
<accession>A0A5C5TZK1</accession>
<evidence type="ECO:0000256" key="9">
    <source>
        <dbReference type="ARBA" id="ARBA00023136"/>
    </source>
</evidence>
<dbReference type="GO" id="GO:0005524">
    <property type="term" value="F:ATP binding"/>
    <property type="evidence" value="ECO:0007669"/>
    <property type="project" value="UniProtKB-KW"/>
</dbReference>
<dbReference type="GO" id="GO:0016887">
    <property type="term" value="F:ATP hydrolysis activity"/>
    <property type="evidence" value="ECO:0007669"/>
    <property type="project" value="InterPro"/>
</dbReference>
<keyword evidence="8" id="KW-1278">Translocase</keyword>
<keyword evidence="6" id="KW-0547">Nucleotide-binding</keyword>
<comment type="similarity">
    <text evidence="2">Belongs to the ABC transporter superfamily.</text>
</comment>
<dbReference type="InterPro" id="IPR013563">
    <property type="entry name" value="Oligopep_ABC_C"/>
</dbReference>
<dbReference type="InterPro" id="IPR027417">
    <property type="entry name" value="P-loop_NTPase"/>
</dbReference>
<keyword evidence="9" id="KW-0472">Membrane</keyword>
<evidence type="ECO:0000256" key="7">
    <source>
        <dbReference type="ARBA" id="ARBA00022840"/>
    </source>
</evidence>
<dbReference type="NCBIfam" id="NF008453">
    <property type="entry name" value="PRK11308.1"/>
    <property type="match status" value="2"/>
</dbReference>
<keyword evidence="3" id="KW-0813">Transport</keyword>
<dbReference type="Gene3D" id="3.40.50.300">
    <property type="entry name" value="P-loop containing nucleotide triphosphate hydrolases"/>
    <property type="match status" value="2"/>
</dbReference>
<dbReference type="NCBIfam" id="TIGR01727">
    <property type="entry name" value="oligo_HPY"/>
    <property type="match status" value="1"/>
</dbReference>
<dbReference type="PROSITE" id="PS50893">
    <property type="entry name" value="ABC_TRANSPORTER_2"/>
    <property type="match status" value="2"/>
</dbReference>
<evidence type="ECO:0000256" key="4">
    <source>
        <dbReference type="ARBA" id="ARBA00022475"/>
    </source>
</evidence>
<keyword evidence="7 11" id="KW-0067">ATP-binding</keyword>
<evidence type="ECO:0000256" key="5">
    <source>
        <dbReference type="ARBA" id="ARBA00022519"/>
    </source>
</evidence>
<dbReference type="InterPro" id="IPR003593">
    <property type="entry name" value="AAA+_ATPase"/>
</dbReference>
<evidence type="ECO:0000313" key="12">
    <source>
        <dbReference type="Proteomes" id="UP000319980"/>
    </source>
</evidence>
<dbReference type="EMBL" id="VOHK01000006">
    <property type="protein sequence ID" value="TWT18712.1"/>
    <property type="molecule type" value="Genomic_DNA"/>
</dbReference>
<dbReference type="OrthoDB" id="9784450at2"/>
<dbReference type="GO" id="GO:0005886">
    <property type="term" value="C:plasma membrane"/>
    <property type="evidence" value="ECO:0007669"/>
    <property type="project" value="UniProtKB-SubCell"/>
</dbReference>
<feature type="domain" description="ABC transporter" evidence="10">
    <location>
        <begin position="18"/>
        <end position="269"/>
    </location>
</feature>
<dbReference type="GO" id="GO:0015833">
    <property type="term" value="P:peptide transport"/>
    <property type="evidence" value="ECO:0007669"/>
    <property type="project" value="InterPro"/>
</dbReference>
<name>A0A5C5TZK1_9GAMM</name>
<comment type="subcellular location">
    <subcellularLocation>
        <location evidence="1">Cell inner membrane</location>
        <topology evidence="1">Peripheral membrane protein</topology>
    </subcellularLocation>
</comment>
<dbReference type="AlphaFoldDB" id="A0A5C5TZK1"/>
<protein>
    <submittedName>
        <fullName evidence="11">ABC transporter ATP-binding protein</fullName>
    </submittedName>
</protein>
<evidence type="ECO:0000256" key="8">
    <source>
        <dbReference type="ARBA" id="ARBA00022967"/>
    </source>
</evidence>
<feature type="domain" description="ABC transporter" evidence="10">
    <location>
        <begin position="294"/>
        <end position="539"/>
    </location>
</feature>
<evidence type="ECO:0000313" key="11">
    <source>
        <dbReference type="EMBL" id="TWT18712.1"/>
    </source>
</evidence>
<evidence type="ECO:0000256" key="2">
    <source>
        <dbReference type="ARBA" id="ARBA00005417"/>
    </source>
</evidence>
<keyword evidence="12" id="KW-1185">Reference proteome</keyword>
<comment type="caution">
    <text evidence="11">The sequence shown here is derived from an EMBL/GenBank/DDBJ whole genome shotgun (WGS) entry which is preliminary data.</text>
</comment>
<dbReference type="CDD" id="cd03257">
    <property type="entry name" value="ABC_NikE_OppD_transporters"/>
    <property type="match status" value="2"/>
</dbReference>
<keyword evidence="4" id="KW-1003">Cell membrane</keyword>
<gene>
    <name evidence="11" type="ORF">FQY83_15195</name>
</gene>
<dbReference type="Pfam" id="PF00005">
    <property type="entry name" value="ABC_tran"/>
    <property type="match status" value="2"/>
</dbReference>
<dbReference type="RefSeq" id="WP_146388815.1">
    <property type="nucleotide sequence ID" value="NZ_VOHK01000006.1"/>
</dbReference>
<dbReference type="PROSITE" id="PS00211">
    <property type="entry name" value="ABC_TRANSPORTER_1"/>
    <property type="match status" value="2"/>
</dbReference>
<proteinExistence type="inferred from homology"/>
<dbReference type="PANTHER" id="PTHR43297:SF14">
    <property type="entry name" value="ATPASE AAA-TYPE CORE DOMAIN-CONTAINING PROTEIN"/>
    <property type="match status" value="1"/>
</dbReference>